<dbReference type="EC" id="2.3.2.27" evidence="2"/>
<dbReference type="InterPro" id="IPR013083">
    <property type="entry name" value="Znf_RING/FYVE/PHD"/>
</dbReference>
<dbReference type="STRING" id="1280837.A0A316VDV0"/>
<dbReference type="InParanoid" id="A0A316VDV0"/>
<sequence>MLDESKVASSSRGEKEDGDYVTLDEDMISGDIVEELDEDSCLICLGNIQDRTILPACQHSLFCFSCIMQWTAIHQRCPLCNTDIDGYVIHSIRTDDDYIRHRLPEKVKGEEKGCSDLLSIVASQAQSRSFRPHPYRTRPRYENYQQEASERWEKQLSIRRRVYRQSLYCKHMGTNRTSRLAPPASPQVIAKTPSLQQILLHFIRRELLAYPMTNFDVDFLATYSINVFRSLHVKSNESINLLADFLGMEGAQHFCHEVYTFLRFISAGSGAHPDKMAAFDAWATYDWPEVRVSERLLARRKEGQDAVAGAEVLSDDAHTLRLEVIQRRARLLTKLEAERDKNGQKEKSTKTSLHERILARLAKERALAQKDERDS</sequence>
<accession>A0A316VDV0</accession>
<dbReference type="Gene3D" id="3.30.40.10">
    <property type="entry name" value="Zinc/RING finger domain, C3HC4 (zinc finger)"/>
    <property type="match status" value="1"/>
</dbReference>
<dbReference type="SMART" id="SM00184">
    <property type="entry name" value="RING"/>
    <property type="match status" value="1"/>
</dbReference>
<keyword evidence="4" id="KW-0805">Transcription regulation</keyword>
<dbReference type="GeneID" id="37020624"/>
<evidence type="ECO:0000256" key="3">
    <source>
        <dbReference type="ARBA" id="ARBA00022679"/>
    </source>
</evidence>
<keyword evidence="6" id="KW-0862">Zinc</keyword>
<name>A0A316VDV0_9BASI</name>
<feature type="domain" description="RING-type" evidence="8">
    <location>
        <begin position="41"/>
        <end position="81"/>
    </location>
</feature>
<evidence type="ECO:0000256" key="5">
    <source>
        <dbReference type="ARBA" id="ARBA00023163"/>
    </source>
</evidence>
<reference evidence="9 10" key="1">
    <citation type="journal article" date="2018" name="Mol. Biol. Evol.">
        <title>Broad Genomic Sampling Reveals a Smut Pathogenic Ancestry of the Fungal Clade Ustilaginomycotina.</title>
        <authorList>
            <person name="Kijpornyongpan T."/>
            <person name="Mondo S.J."/>
            <person name="Barry K."/>
            <person name="Sandor L."/>
            <person name="Lee J."/>
            <person name="Lipzen A."/>
            <person name="Pangilinan J."/>
            <person name="LaButti K."/>
            <person name="Hainaut M."/>
            <person name="Henrissat B."/>
            <person name="Grigoriev I.V."/>
            <person name="Spatafora J.W."/>
            <person name="Aime M.C."/>
        </authorList>
    </citation>
    <scope>NUCLEOTIDE SEQUENCE [LARGE SCALE GENOMIC DNA]</scope>
    <source>
        <strain evidence="9 10">MCA 3882</strain>
    </source>
</reference>
<comment type="catalytic activity">
    <reaction evidence="1">
        <text>S-ubiquitinyl-[E2 ubiquitin-conjugating enzyme]-L-cysteine + [acceptor protein]-L-lysine = [E2 ubiquitin-conjugating enzyme]-L-cysteine + N(6)-ubiquitinyl-[acceptor protein]-L-lysine.</text>
        <dbReference type="EC" id="2.3.2.27"/>
    </reaction>
</comment>
<keyword evidence="6" id="KW-0863">Zinc-finger</keyword>
<evidence type="ECO:0000256" key="2">
    <source>
        <dbReference type="ARBA" id="ARBA00012483"/>
    </source>
</evidence>
<keyword evidence="6" id="KW-0479">Metal-binding</keyword>
<keyword evidence="3" id="KW-0808">Transferase</keyword>
<dbReference type="RefSeq" id="XP_025356121.1">
    <property type="nucleotide sequence ID" value="XM_025498843.1"/>
</dbReference>
<dbReference type="OrthoDB" id="21204at2759"/>
<dbReference type="PANTHER" id="PTHR46077">
    <property type="entry name" value="E3 UBIQUITIN-PROTEIN LIGASE TOPORS"/>
    <property type="match status" value="1"/>
</dbReference>
<keyword evidence="5" id="KW-0804">Transcription</keyword>
<dbReference type="Proteomes" id="UP000245771">
    <property type="component" value="Unassembled WGS sequence"/>
</dbReference>
<dbReference type="PROSITE" id="PS50089">
    <property type="entry name" value="ZF_RING_2"/>
    <property type="match status" value="1"/>
</dbReference>
<protein>
    <recommendedName>
        <fullName evidence="2">RING-type E3 ubiquitin transferase</fullName>
        <ecNumber evidence="2">2.3.2.27</ecNumber>
    </recommendedName>
</protein>
<dbReference type="AlphaFoldDB" id="A0A316VDV0"/>
<dbReference type="Pfam" id="PF13639">
    <property type="entry name" value="zf-RING_2"/>
    <property type="match status" value="1"/>
</dbReference>
<evidence type="ECO:0000313" key="10">
    <source>
        <dbReference type="Proteomes" id="UP000245771"/>
    </source>
</evidence>
<dbReference type="SUPFAM" id="SSF57850">
    <property type="entry name" value="RING/U-box"/>
    <property type="match status" value="1"/>
</dbReference>
<dbReference type="PANTHER" id="PTHR46077:SF1">
    <property type="entry name" value="TOP1 BINDING ARGININE_SERINE RICH PROTEIN, E3 UBIQUITIN LIGASE"/>
    <property type="match status" value="1"/>
</dbReference>
<gene>
    <name evidence="9" type="ORF">FA14DRAFT_160814</name>
</gene>
<evidence type="ECO:0000313" key="9">
    <source>
        <dbReference type="EMBL" id="PWN35819.1"/>
    </source>
</evidence>
<proteinExistence type="predicted"/>
<dbReference type="InterPro" id="IPR001841">
    <property type="entry name" value="Znf_RING"/>
</dbReference>
<dbReference type="EMBL" id="KZ819603">
    <property type="protein sequence ID" value="PWN35819.1"/>
    <property type="molecule type" value="Genomic_DNA"/>
</dbReference>
<dbReference type="GO" id="GO:0000209">
    <property type="term" value="P:protein polyubiquitination"/>
    <property type="evidence" value="ECO:0007669"/>
    <property type="project" value="TreeGrafter"/>
</dbReference>
<organism evidence="9 10">
    <name type="scientific">Meira miltonrushii</name>
    <dbReference type="NCBI Taxonomy" id="1280837"/>
    <lineage>
        <taxon>Eukaryota</taxon>
        <taxon>Fungi</taxon>
        <taxon>Dikarya</taxon>
        <taxon>Basidiomycota</taxon>
        <taxon>Ustilaginomycotina</taxon>
        <taxon>Exobasidiomycetes</taxon>
        <taxon>Exobasidiales</taxon>
        <taxon>Brachybasidiaceae</taxon>
        <taxon>Meira</taxon>
    </lineage>
</organism>
<dbReference type="GO" id="GO:0008270">
    <property type="term" value="F:zinc ion binding"/>
    <property type="evidence" value="ECO:0007669"/>
    <property type="project" value="UniProtKB-KW"/>
</dbReference>
<evidence type="ECO:0000259" key="8">
    <source>
        <dbReference type="PROSITE" id="PS50089"/>
    </source>
</evidence>
<evidence type="ECO:0000256" key="6">
    <source>
        <dbReference type="PROSITE-ProRule" id="PRU00175"/>
    </source>
</evidence>
<evidence type="ECO:0000256" key="4">
    <source>
        <dbReference type="ARBA" id="ARBA00023015"/>
    </source>
</evidence>
<keyword evidence="10" id="KW-1185">Reference proteome</keyword>
<dbReference type="GO" id="GO:0006513">
    <property type="term" value="P:protein monoubiquitination"/>
    <property type="evidence" value="ECO:0007669"/>
    <property type="project" value="TreeGrafter"/>
</dbReference>
<evidence type="ECO:0000256" key="7">
    <source>
        <dbReference type="SAM" id="MobiDB-lite"/>
    </source>
</evidence>
<evidence type="ECO:0000256" key="1">
    <source>
        <dbReference type="ARBA" id="ARBA00000900"/>
    </source>
</evidence>
<dbReference type="GO" id="GO:0061630">
    <property type="term" value="F:ubiquitin protein ligase activity"/>
    <property type="evidence" value="ECO:0007669"/>
    <property type="project" value="UniProtKB-EC"/>
</dbReference>
<feature type="region of interest" description="Disordered" evidence="7">
    <location>
        <begin position="1"/>
        <end position="20"/>
    </location>
</feature>